<keyword evidence="1" id="KW-0328">Glycosyltransferase</keyword>
<dbReference type="Pfam" id="PF01075">
    <property type="entry name" value="Glyco_transf_9"/>
    <property type="match status" value="1"/>
</dbReference>
<dbReference type="KEGG" id="ful:C4N20_02540"/>
<name>A0AAX2JD60_9FUSO</name>
<proteinExistence type="predicted"/>
<evidence type="ECO:0000256" key="1">
    <source>
        <dbReference type="ARBA" id="ARBA00022676"/>
    </source>
</evidence>
<accession>A0AAX2JD60</accession>
<reference evidence="3 4" key="1">
    <citation type="submission" date="2018-06" db="EMBL/GenBank/DDBJ databases">
        <authorList>
            <consortium name="Pathogen Informatics"/>
            <person name="Doyle S."/>
        </authorList>
    </citation>
    <scope>NUCLEOTIDE SEQUENCE [LARGE SCALE GENOMIC DNA]</scope>
    <source>
        <strain evidence="3 4">NCTC12112</strain>
    </source>
</reference>
<dbReference type="SUPFAM" id="SSF53756">
    <property type="entry name" value="UDP-Glycosyltransferase/glycogen phosphorylase"/>
    <property type="match status" value="1"/>
</dbReference>
<evidence type="ECO:0000256" key="2">
    <source>
        <dbReference type="ARBA" id="ARBA00022679"/>
    </source>
</evidence>
<dbReference type="GO" id="GO:0009244">
    <property type="term" value="P:lipopolysaccharide core region biosynthetic process"/>
    <property type="evidence" value="ECO:0007669"/>
    <property type="project" value="TreeGrafter"/>
</dbReference>
<sequence>MKKKFFFKKSYVRDEVNVFFTNFFLCFFKKKIKNPQKIIVKMTDGLGDIVIRSKLIEKIIEKYGYENVFFLVREEYNFLGKALEFPIITISRKERYNLIRRIKKMYQINKIGIKKFINLEWSNDDLIRNIYSKEKLGIEALEEEDKKNNKCYTKSLKLRTKKIFNEEEKNIIDFLKEIAIFLFDKSIEKEELIPNLKDKFYTSFCNEGIVIGVGATDKNRVCNPYKMSEYIKAMVSICPEEKIYLVGGGKSQEIYSKKIIELCSNENIVNLVNKTNLQSVLEIVAKAKIFIGFDSGLYNFRYTLRKKQIALFRSKKVPYVHNEKFTKILEGKKENLNEVKDEKYSNLEINNISIDEFEKSFIELLNL</sequence>
<dbReference type="RefSeq" id="WP_106878546.1">
    <property type="nucleotide sequence ID" value="NZ_CP028105.1"/>
</dbReference>
<evidence type="ECO:0000313" key="4">
    <source>
        <dbReference type="Proteomes" id="UP000249008"/>
    </source>
</evidence>
<dbReference type="Gene3D" id="3.40.50.2000">
    <property type="entry name" value="Glycogen Phosphorylase B"/>
    <property type="match status" value="1"/>
</dbReference>
<protein>
    <submittedName>
        <fullName evidence="3">Glycosyltransferase family 9 (Heptosyltransferase)</fullName>
    </submittedName>
</protein>
<dbReference type="GO" id="GO:0008713">
    <property type="term" value="F:ADP-heptose-lipopolysaccharide heptosyltransferase activity"/>
    <property type="evidence" value="ECO:0007669"/>
    <property type="project" value="TreeGrafter"/>
</dbReference>
<gene>
    <name evidence="3" type="ORF">NCTC12112_02390</name>
</gene>
<dbReference type="EMBL" id="LS483487">
    <property type="protein sequence ID" value="SQJ09799.1"/>
    <property type="molecule type" value="Genomic_DNA"/>
</dbReference>
<keyword evidence="2" id="KW-0808">Transferase</keyword>
<organism evidence="3 4">
    <name type="scientific">Fusobacterium ulcerans</name>
    <dbReference type="NCBI Taxonomy" id="861"/>
    <lineage>
        <taxon>Bacteria</taxon>
        <taxon>Fusobacteriati</taxon>
        <taxon>Fusobacteriota</taxon>
        <taxon>Fusobacteriia</taxon>
        <taxon>Fusobacteriales</taxon>
        <taxon>Fusobacteriaceae</taxon>
        <taxon>Fusobacterium</taxon>
    </lineage>
</organism>
<dbReference type="GeneID" id="78453671"/>
<dbReference type="AlphaFoldDB" id="A0AAX2JD60"/>
<dbReference type="GO" id="GO:0005829">
    <property type="term" value="C:cytosol"/>
    <property type="evidence" value="ECO:0007669"/>
    <property type="project" value="TreeGrafter"/>
</dbReference>
<dbReference type="InterPro" id="IPR002201">
    <property type="entry name" value="Glyco_trans_9"/>
</dbReference>
<dbReference type="Proteomes" id="UP000249008">
    <property type="component" value="Chromosome 1"/>
</dbReference>
<dbReference type="PANTHER" id="PTHR30160">
    <property type="entry name" value="TETRAACYLDISACCHARIDE 4'-KINASE-RELATED"/>
    <property type="match status" value="1"/>
</dbReference>
<evidence type="ECO:0000313" key="3">
    <source>
        <dbReference type="EMBL" id="SQJ09799.1"/>
    </source>
</evidence>
<dbReference type="InterPro" id="IPR051199">
    <property type="entry name" value="LPS_LOS_Heptosyltrfase"/>
</dbReference>